<keyword evidence="6 8" id="KW-1133">Transmembrane helix</keyword>
<dbReference type="GO" id="GO:0055085">
    <property type="term" value="P:transmembrane transport"/>
    <property type="evidence" value="ECO:0007669"/>
    <property type="project" value="InterPro"/>
</dbReference>
<dbReference type="PANTHER" id="PTHR36838">
    <property type="entry name" value="AUXIN EFFLUX CARRIER FAMILY PROTEIN"/>
    <property type="match status" value="1"/>
</dbReference>
<evidence type="ECO:0000256" key="3">
    <source>
        <dbReference type="ARBA" id="ARBA00022448"/>
    </source>
</evidence>
<protein>
    <recommendedName>
        <fullName evidence="11">AEC family transporter</fullName>
    </recommendedName>
</protein>
<evidence type="ECO:0000256" key="1">
    <source>
        <dbReference type="ARBA" id="ARBA00004651"/>
    </source>
</evidence>
<organism evidence="9 10">
    <name type="scientific">Tectimicrobiota bacterium</name>
    <dbReference type="NCBI Taxonomy" id="2528274"/>
    <lineage>
        <taxon>Bacteria</taxon>
        <taxon>Pseudomonadati</taxon>
        <taxon>Nitrospinota/Tectimicrobiota group</taxon>
        <taxon>Candidatus Tectimicrobiota</taxon>
    </lineage>
</organism>
<dbReference type="EMBL" id="VGLS01000213">
    <property type="protein sequence ID" value="MBM3223863.1"/>
    <property type="molecule type" value="Genomic_DNA"/>
</dbReference>
<feature type="transmembrane region" description="Helical" evidence="8">
    <location>
        <begin position="12"/>
        <end position="30"/>
    </location>
</feature>
<dbReference type="GO" id="GO:0005886">
    <property type="term" value="C:plasma membrane"/>
    <property type="evidence" value="ECO:0007669"/>
    <property type="project" value="UniProtKB-SubCell"/>
</dbReference>
<evidence type="ECO:0000256" key="4">
    <source>
        <dbReference type="ARBA" id="ARBA00022475"/>
    </source>
</evidence>
<dbReference type="InterPro" id="IPR004776">
    <property type="entry name" value="Mem_transp_PIN-like"/>
</dbReference>
<dbReference type="InterPro" id="IPR038770">
    <property type="entry name" value="Na+/solute_symporter_sf"/>
</dbReference>
<dbReference type="PANTHER" id="PTHR36838:SF3">
    <property type="entry name" value="TRANSPORTER AUXIN EFFLUX CARRIER EC FAMILY"/>
    <property type="match status" value="1"/>
</dbReference>
<keyword evidence="3" id="KW-0813">Transport</keyword>
<keyword evidence="7 8" id="KW-0472">Membrane</keyword>
<dbReference type="Gene3D" id="1.20.1530.20">
    <property type="match status" value="1"/>
</dbReference>
<evidence type="ECO:0008006" key="11">
    <source>
        <dbReference type="Google" id="ProtNLM"/>
    </source>
</evidence>
<dbReference type="Pfam" id="PF03547">
    <property type="entry name" value="Mem_trans"/>
    <property type="match status" value="1"/>
</dbReference>
<feature type="transmembrane region" description="Helical" evidence="8">
    <location>
        <begin position="63"/>
        <end position="88"/>
    </location>
</feature>
<dbReference type="Proteomes" id="UP000712673">
    <property type="component" value="Unassembled WGS sequence"/>
</dbReference>
<evidence type="ECO:0000256" key="5">
    <source>
        <dbReference type="ARBA" id="ARBA00022692"/>
    </source>
</evidence>
<comment type="subcellular location">
    <subcellularLocation>
        <location evidence="1">Cell membrane</location>
        <topology evidence="1">Multi-pass membrane protein</topology>
    </subcellularLocation>
</comment>
<evidence type="ECO:0000256" key="2">
    <source>
        <dbReference type="ARBA" id="ARBA00010145"/>
    </source>
</evidence>
<proteinExistence type="inferred from homology"/>
<dbReference type="AlphaFoldDB" id="A0A937VZ79"/>
<comment type="similarity">
    <text evidence="2">Belongs to the auxin efflux carrier (TC 2.A.69) family.</text>
</comment>
<gene>
    <name evidence="9" type="ORF">FJZ47_08695</name>
</gene>
<keyword evidence="4" id="KW-1003">Cell membrane</keyword>
<comment type="caution">
    <text evidence="9">The sequence shown here is derived from an EMBL/GenBank/DDBJ whole genome shotgun (WGS) entry which is preliminary data.</text>
</comment>
<feature type="transmembrane region" description="Helical" evidence="8">
    <location>
        <begin position="36"/>
        <end position="56"/>
    </location>
</feature>
<name>A0A937VZ79_UNCTE</name>
<evidence type="ECO:0000256" key="7">
    <source>
        <dbReference type="ARBA" id="ARBA00023136"/>
    </source>
</evidence>
<evidence type="ECO:0000313" key="10">
    <source>
        <dbReference type="Proteomes" id="UP000712673"/>
    </source>
</evidence>
<sequence>MPHVSASLCSCVLKLCLQPLLVWLLAALVFHLPPLWSQVVTVLAALPTAANAYLFAQRYRVGIGTAAAVAVVSTAASCVTLTIVLLLVQ</sequence>
<keyword evidence="5 8" id="KW-0812">Transmembrane</keyword>
<evidence type="ECO:0000256" key="6">
    <source>
        <dbReference type="ARBA" id="ARBA00022989"/>
    </source>
</evidence>
<reference evidence="9" key="1">
    <citation type="submission" date="2019-03" db="EMBL/GenBank/DDBJ databases">
        <title>Lake Tanganyika Metagenome-Assembled Genomes (MAGs).</title>
        <authorList>
            <person name="Tran P."/>
        </authorList>
    </citation>
    <scope>NUCLEOTIDE SEQUENCE</scope>
    <source>
        <strain evidence="9">K_DeepCast_65m_m2_066</strain>
    </source>
</reference>
<evidence type="ECO:0000256" key="8">
    <source>
        <dbReference type="SAM" id="Phobius"/>
    </source>
</evidence>
<accession>A0A937VZ79</accession>
<evidence type="ECO:0000313" key="9">
    <source>
        <dbReference type="EMBL" id="MBM3223863.1"/>
    </source>
</evidence>